<dbReference type="PANTHER" id="PTHR48465">
    <property type="entry name" value="PROTEIN SSUH2 HOMOLOG"/>
    <property type="match status" value="1"/>
</dbReference>
<feature type="transmembrane region" description="Helical" evidence="2">
    <location>
        <begin position="24"/>
        <end position="43"/>
    </location>
</feature>
<dbReference type="GeneID" id="56084922"/>
<evidence type="ECO:0008006" key="5">
    <source>
        <dbReference type="Google" id="ProtNLM"/>
    </source>
</evidence>
<feature type="region of interest" description="Disordered" evidence="1">
    <location>
        <begin position="205"/>
        <end position="227"/>
    </location>
</feature>
<sequence>MSSDGTIGVDNILPDKVSDYGIQIAYWLLFLPLLALYPLYYAIVRSAEDRDIEEELEGSPFHSAIGFSSADSLIIPILSAVAAVVLLFGVIYGPSIARVQLNFTTIISGSIGMTAAGVLIGIIAVFRSRTQLERDLLKRIGLSFSIGISLGIFFSIVYVWRFNFPIELGALAEPFLIPFVATVYGGAVANSYIVKEQEIEQLKKRKGEVKNTNDHTETKSYKGTEVSDSKGENLLENFAESKWVVPDELPTSATIKNTRKLKPLKDIVRALWVEESHYKKTVPETKFSAEKGKLRSDYGRRKNIAPDSFESKTYKFYKSGSKDIHSCNKCSGKGELDCSNCNRRGTVKCGNCNGSGQTQCRDCRGNGKVTVDETCNVCRGSGETSGGWECNNCGGYGTIEQTKTCPNCRRGKVGCSSCNGNGKITCNSCGGRGTHDCGKCDACGRLADFKYAERSYSPDKEVSYRTKSVPKSLLTGASGTRKSIDTDNNPSQRDLYRRQDETRKIPVVVTTYGYHGDKWELFDIEGSIKAQDFPRDYQRQFRVALSSLVLSIIPYVYIVNFGI</sequence>
<proteinExistence type="predicted"/>
<feature type="transmembrane region" description="Helical" evidence="2">
    <location>
        <begin position="175"/>
        <end position="194"/>
    </location>
</feature>
<feature type="transmembrane region" description="Helical" evidence="2">
    <location>
        <begin position="73"/>
        <end position="94"/>
    </location>
</feature>
<feature type="compositionally biased region" description="Polar residues" evidence="1">
    <location>
        <begin position="475"/>
        <end position="492"/>
    </location>
</feature>
<dbReference type="InterPro" id="IPR052789">
    <property type="entry name" value="SSUH2_homolog"/>
</dbReference>
<evidence type="ECO:0000313" key="3">
    <source>
        <dbReference type="EMBL" id="QLH83769.1"/>
    </source>
</evidence>
<name>A0A7D5TDG6_9EURY</name>
<dbReference type="RefSeq" id="WP_179918811.1">
    <property type="nucleotide sequence ID" value="NZ_CP058909.1"/>
</dbReference>
<keyword evidence="2" id="KW-1133">Transmembrane helix</keyword>
<dbReference type="PANTHER" id="PTHR48465:SF1">
    <property type="entry name" value="PROTEIN SSUH2 HOMOLOG"/>
    <property type="match status" value="1"/>
</dbReference>
<dbReference type="AlphaFoldDB" id="A0A7D5TDG6"/>
<dbReference type="EMBL" id="CP058909">
    <property type="protein sequence ID" value="QLH83769.1"/>
    <property type="molecule type" value="Genomic_DNA"/>
</dbReference>
<feature type="transmembrane region" description="Helical" evidence="2">
    <location>
        <begin position="140"/>
        <end position="160"/>
    </location>
</feature>
<keyword evidence="2" id="KW-0812">Transmembrane</keyword>
<dbReference type="OrthoDB" id="383970at2157"/>
<dbReference type="InterPro" id="IPR001305">
    <property type="entry name" value="HSP_DnaJ_Cys-rich_dom"/>
</dbReference>
<evidence type="ECO:0000256" key="1">
    <source>
        <dbReference type="SAM" id="MobiDB-lite"/>
    </source>
</evidence>
<organism evidence="3 4">
    <name type="scientific">Halosimplex pelagicum</name>
    <dbReference type="NCBI Taxonomy" id="869886"/>
    <lineage>
        <taxon>Archaea</taxon>
        <taxon>Methanobacteriati</taxon>
        <taxon>Methanobacteriota</taxon>
        <taxon>Stenosarchaea group</taxon>
        <taxon>Halobacteria</taxon>
        <taxon>Halobacteriales</taxon>
        <taxon>Haloarculaceae</taxon>
        <taxon>Halosimplex</taxon>
    </lineage>
</organism>
<feature type="transmembrane region" description="Helical" evidence="2">
    <location>
        <begin position="106"/>
        <end position="128"/>
    </location>
</feature>
<evidence type="ECO:0000256" key="2">
    <source>
        <dbReference type="SAM" id="Phobius"/>
    </source>
</evidence>
<dbReference type="KEGG" id="hpel:HZS54_19995"/>
<dbReference type="Proteomes" id="UP000509346">
    <property type="component" value="Chromosome"/>
</dbReference>
<feature type="transmembrane region" description="Helical" evidence="2">
    <location>
        <begin position="541"/>
        <end position="558"/>
    </location>
</feature>
<keyword evidence="4" id="KW-1185">Reference proteome</keyword>
<protein>
    <recommendedName>
        <fullName evidence="5">CR-type domain-containing protein</fullName>
    </recommendedName>
</protein>
<accession>A0A7D5TDG6</accession>
<dbReference type="GO" id="GO:0031072">
    <property type="term" value="F:heat shock protein binding"/>
    <property type="evidence" value="ECO:0007669"/>
    <property type="project" value="InterPro"/>
</dbReference>
<keyword evidence="2" id="KW-0472">Membrane</keyword>
<feature type="region of interest" description="Disordered" evidence="1">
    <location>
        <begin position="473"/>
        <end position="493"/>
    </location>
</feature>
<evidence type="ECO:0000313" key="4">
    <source>
        <dbReference type="Proteomes" id="UP000509346"/>
    </source>
</evidence>
<reference evidence="3 4" key="1">
    <citation type="submission" date="2020-07" db="EMBL/GenBank/DDBJ databases">
        <title>Halosimplex litoreum sp. nov. and Halosimplex rubrum sp. nov., isolated from different salt environments.</title>
        <authorList>
            <person name="Cui H."/>
        </authorList>
    </citation>
    <scope>NUCLEOTIDE SEQUENCE [LARGE SCALE GENOMIC DNA]</scope>
    <source>
        <strain evidence="3 4">R2</strain>
    </source>
</reference>
<dbReference type="GO" id="GO:0051082">
    <property type="term" value="F:unfolded protein binding"/>
    <property type="evidence" value="ECO:0007669"/>
    <property type="project" value="InterPro"/>
</dbReference>
<dbReference type="CDD" id="cd10719">
    <property type="entry name" value="DnaJ_zf"/>
    <property type="match status" value="1"/>
</dbReference>
<gene>
    <name evidence="3" type="ORF">HZS54_19995</name>
</gene>